<protein>
    <recommendedName>
        <fullName evidence="2">inorganic diphosphatase</fullName>
        <ecNumber evidence="2">3.6.1.1</ecNumber>
    </recommendedName>
    <alternativeName>
        <fullName evidence="6">Pyrophosphate phospho-hydrolase</fullName>
    </alternativeName>
</protein>
<evidence type="ECO:0000256" key="4">
    <source>
        <dbReference type="ARBA" id="ARBA00022801"/>
    </source>
</evidence>
<dbReference type="GO" id="GO:0004427">
    <property type="term" value="F:inorganic diphosphate phosphatase activity"/>
    <property type="evidence" value="ECO:0007669"/>
    <property type="project" value="UniProtKB-EC"/>
</dbReference>
<keyword evidence="5" id="KW-0464">Manganese</keyword>
<dbReference type="GO" id="GO:0005737">
    <property type="term" value="C:cytoplasm"/>
    <property type="evidence" value="ECO:0007669"/>
    <property type="project" value="InterPro"/>
</dbReference>
<feature type="domain" description="DHHA2" evidence="8">
    <location>
        <begin position="329"/>
        <end position="454"/>
    </location>
</feature>
<dbReference type="Pfam" id="PF02833">
    <property type="entry name" value="DHHA2"/>
    <property type="match status" value="1"/>
</dbReference>
<evidence type="ECO:0000256" key="7">
    <source>
        <dbReference type="ARBA" id="ARBA00047820"/>
    </source>
</evidence>
<evidence type="ECO:0000256" key="6">
    <source>
        <dbReference type="ARBA" id="ARBA00032535"/>
    </source>
</evidence>
<dbReference type="AlphaFoldDB" id="A0A2M8QEX9"/>
<dbReference type="Gene3D" id="3.10.310.20">
    <property type="entry name" value="DHHA2 domain"/>
    <property type="match status" value="1"/>
</dbReference>
<proteinExistence type="predicted"/>
<dbReference type="InterPro" id="IPR004097">
    <property type="entry name" value="DHHA2"/>
</dbReference>
<evidence type="ECO:0000256" key="2">
    <source>
        <dbReference type="ARBA" id="ARBA00012146"/>
    </source>
</evidence>
<evidence type="ECO:0000256" key="3">
    <source>
        <dbReference type="ARBA" id="ARBA00022723"/>
    </source>
</evidence>
<comment type="catalytic activity">
    <reaction evidence="7">
        <text>diphosphate + H2O = 2 phosphate + H(+)</text>
        <dbReference type="Rhea" id="RHEA:24576"/>
        <dbReference type="ChEBI" id="CHEBI:15377"/>
        <dbReference type="ChEBI" id="CHEBI:15378"/>
        <dbReference type="ChEBI" id="CHEBI:33019"/>
        <dbReference type="ChEBI" id="CHEBI:43474"/>
        <dbReference type="EC" id="3.6.1.1"/>
    </reaction>
</comment>
<name>A0A2M8QEX9_9CHLR</name>
<dbReference type="InterPro" id="IPR001667">
    <property type="entry name" value="DDH_dom"/>
</dbReference>
<dbReference type="EMBL" id="PGTN01000016">
    <property type="protein sequence ID" value="PJF48365.1"/>
    <property type="molecule type" value="Genomic_DNA"/>
</dbReference>
<dbReference type="InterPro" id="IPR046342">
    <property type="entry name" value="CBS_dom_sf"/>
</dbReference>
<evidence type="ECO:0000313" key="9">
    <source>
        <dbReference type="EMBL" id="PJF48365.1"/>
    </source>
</evidence>
<dbReference type="EC" id="3.6.1.1" evidence="2"/>
<comment type="caution">
    <text evidence="9">The sequence shown here is derived from an EMBL/GenBank/DDBJ whole genome shotgun (WGS) entry which is preliminary data.</text>
</comment>
<comment type="cofactor">
    <cofactor evidence="1">
        <name>Mn(2+)</name>
        <dbReference type="ChEBI" id="CHEBI:29035"/>
    </cofactor>
</comment>
<evidence type="ECO:0000256" key="5">
    <source>
        <dbReference type="ARBA" id="ARBA00023211"/>
    </source>
</evidence>
<evidence type="ECO:0000313" key="10">
    <source>
        <dbReference type="Proteomes" id="UP000230790"/>
    </source>
</evidence>
<dbReference type="PANTHER" id="PTHR12112">
    <property type="entry name" value="BNIP - RELATED"/>
    <property type="match status" value="1"/>
</dbReference>
<dbReference type="SUPFAM" id="SSF54631">
    <property type="entry name" value="CBS-domain pair"/>
    <property type="match status" value="1"/>
</dbReference>
<sequence>MTKTLANGQGALLEARQPIYVVGHKNPDTDAVASAIGYAWLLRERDGSEAVAARAGSVNAQTRFALEHFGAPTPMLLEDASPRFEAIVNCIEPLTPDTPLSAAWQLSAKTHRAAPIVETDGTPVGLVTGQSVFGYLSQRLDMTYAVFGKLIAIPCGEACDTDVPKFALTDRISDHRERVMRTQRDDFWVVDGDGKYAGICTRADMLHPPRVKLVLVDHNEPGQAVNGLAEAELVEVLDHHRLGPINTNTPISFHVDVVGSCSTLVAERAQAARLTPPREVAGLLLSGLLSDTLAFKSPTTTPRDRNAATWLAKHAFGAEDAEGKMREFAEALLQAGADVSGRSAQDMVQADLKLFESGPVKFGVAQVEVTSFNAILPRMDEIRAALKALQEQRSLDFVALMITDIVENNSLLAGVGETRFFERLPFSRKADGVWDMPGVVSRKKQLLPTLLGMLQG</sequence>
<dbReference type="InterPro" id="IPR038763">
    <property type="entry name" value="DHH_sf"/>
</dbReference>
<dbReference type="SMART" id="SM01131">
    <property type="entry name" value="DHHA2"/>
    <property type="match status" value="1"/>
</dbReference>
<keyword evidence="4" id="KW-0378">Hydrolase</keyword>
<dbReference type="SUPFAM" id="SSF64182">
    <property type="entry name" value="DHH phosphoesterases"/>
    <property type="match status" value="1"/>
</dbReference>
<reference evidence="9 10" key="1">
    <citation type="submission" date="2017-11" db="EMBL/GenBank/DDBJ databases">
        <title>Evolution of Phototrophy in the Chloroflexi Phylum Driven by Horizontal Gene Transfer.</title>
        <authorList>
            <person name="Ward L.M."/>
            <person name="Hemp J."/>
            <person name="Shih P.M."/>
            <person name="Mcglynn S.E."/>
            <person name="Fischer W."/>
        </authorList>
    </citation>
    <scope>NUCLEOTIDE SEQUENCE [LARGE SCALE GENOMIC DNA]</scope>
    <source>
        <strain evidence="9">JP3_7</strain>
    </source>
</reference>
<evidence type="ECO:0000259" key="8">
    <source>
        <dbReference type="SMART" id="SM01131"/>
    </source>
</evidence>
<dbReference type="Pfam" id="PF01368">
    <property type="entry name" value="DHH"/>
    <property type="match status" value="1"/>
</dbReference>
<accession>A0A2M8QEX9</accession>
<dbReference type="InterPro" id="IPR038222">
    <property type="entry name" value="DHHA2_dom_sf"/>
</dbReference>
<organism evidence="9 10">
    <name type="scientific">Candidatus Thermofonsia Clade 3 bacterium</name>
    <dbReference type="NCBI Taxonomy" id="2364212"/>
    <lineage>
        <taxon>Bacteria</taxon>
        <taxon>Bacillati</taxon>
        <taxon>Chloroflexota</taxon>
        <taxon>Candidatus Thermofontia</taxon>
        <taxon>Candidatus Thermofonsia Clade 3</taxon>
    </lineage>
</organism>
<evidence type="ECO:0000256" key="1">
    <source>
        <dbReference type="ARBA" id="ARBA00001936"/>
    </source>
</evidence>
<gene>
    <name evidence="9" type="ORF">CUN48_03760</name>
</gene>
<dbReference type="Pfam" id="PF00571">
    <property type="entry name" value="CBS"/>
    <property type="match status" value="1"/>
</dbReference>
<dbReference type="InterPro" id="IPR000644">
    <property type="entry name" value="CBS_dom"/>
</dbReference>
<dbReference type="PANTHER" id="PTHR12112:SF22">
    <property type="entry name" value="MANGANESE-DEPENDENT INORGANIC PYROPHOSPHATASE-RELATED"/>
    <property type="match status" value="1"/>
</dbReference>
<keyword evidence="3" id="KW-0479">Metal-binding</keyword>
<dbReference type="Gene3D" id="3.90.1640.10">
    <property type="entry name" value="inorganic pyrophosphatase (n-terminal core)"/>
    <property type="match status" value="2"/>
</dbReference>
<dbReference type="Proteomes" id="UP000230790">
    <property type="component" value="Unassembled WGS sequence"/>
</dbReference>
<dbReference type="GO" id="GO:0046872">
    <property type="term" value="F:metal ion binding"/>
    <property type="evidence" value="ECO:0007669"/>
    <property type="project" value="UniProtKB-KW"/>
</dbReference>